<evidence type="ECO:0000259" key="2">
    <source>
        <dbReference type="SMART" id="SM00014"/>
    </source>
</evidence>
<dbReference type="InterPro" id="IPR036938">
    <property type="entry name" value="PAP2/HPO_sf"/>
</dbReference>
<keyword evidence="4" id="KW-1185">Reference proteome</keyword>
<dbReference type="Pfam" id="PF01569">
    <property type="entry name" value="PAP2"/>
    <property type="match status" value="1"/>
</dbReference>
<organism evidence="3 4">
    <name type="scientific">Cognatiluteimonas sedimenti</name>
    <dbReference type="NCBI Taxonomy" id="2927791"/>
    <lineage>
        <taxon>Bacteria</taxon>
        <taxon>Pseudomonadati</taxon>
        <taxon>Pseudomonadota</taxon>
        <taxon>Gammaproteobacteria</taxon>
        <taxon>Lysobacterales</taxon>
        <taxon>Lysobacteraceae</taxon>
        <taxon>Cognatiluteimonas</taxon>
    </lineage>
</organism>
<evidence type="ECO:0000256" key="1">
    <source>
        <dbReference type="SAM" id="SignalP"/>
    </source>
</evidence>
<gene>
    <name evidence="3" type="ORF">MQC88_06065</name>
</gene>
<reference evidence="3 4" key="1">
    <citation type="submission" date="2022-03" db="EMBL/GenBank/DDBJ databases">
        <title>Luteimonas soily sp. nov., a novel bacterium isolated from the soil.</title>
        <authorList>
            <person name="Zhang X."/>
        </authorList>
    </citation>
    <scope>NUCLEOTIDE SEQUENCE [LARGE SCALE GENOMIC DNA]</scope>
    <source>
        <strain evidence="3 4">50</strain>
    </source>
</reference>
<dbReference type="EMBL" id="JALGCL010000001">
    <property type="protein sequence ID" value="MCJ0825526.1"/>
    <property type="molecule type" value="Genomic_DNA"/>
</dbReference>
<dbReference type="Gene3D" id="1.20.144.10">
    <property type="entry name" value="Phosphatidic acid phosphatase type 2/haloperoxidase"/>
    <property type="match status" value="1"/>
</dbReference>
<protein>
    <submittedName>
        <fullName evidence="3">Phosphatase PAP2 family protein</fullName>
    </submittedName>
</protein>
<dbReference type="SUPFAM" id="SSF48317">
    <property type="entry name" value="Acid phosphatase/Vanadium-dependent haloperoxidase"/>
    <property type="match status" value="1"/>
</dbReference>
<dbReference type="InterPro" id="IPR000326">
    <property type="entry name" value="PAP2/HPO"/>
</dbReference>
<dbReference type="SMART" id="SM00014">
    <property type="entry name" value="acidPPc"/>
    <property type="match status" value="1"/>
</dbReference>
<keyword evidence="1" id="KW-0732">Signal</keyword>
<feature type="domain" description="Phosphatidic acid phosphatase type 2/haloperoxidase" evidence="2">
    <location>
        <begin position="75"/>
        <end position="182"/>
    </location>
</feature>
<dbReference type="Proteomes" id="UP001165423">
    <property type="component" value="Unassembled WGS sequence"/>
</dbReference>
<evidence type="ECO:0000313" key="4">
    <source>
        <dbReference type="Proteomes" id="UP001165423"/>
    </source>
</evidence>
<feature type="chain" id="PRO_5045798206" evidence="1">
    <location>
        <begin position="21"/>
        <end position="206"/>
    </location>
</feature>
<name>A0ABT0A3G3_9GAMM</name>
<comment type="caution">
    <text evidence="3">The sequence shown here is derived from an EMBL/GenBank/DDBJ whole genome shotgun (WGS) entry which is preliminary data.</text>
</comment>
<accession>A0ABT0A3G3</accession>
<proteinExistence type="predicted"/>
<feature type="signal peptide" evidence="1">
    <location>
        <begin position="1"/>
        <end position="20"/>
    </location>
</feature>
<evidence type="ECO:0000313" key="3">
    <source>
        <dbReference type="EMBL" id="MCJ0825526.1"/>
    </source>
</evidence>
<dbReference type="RefSeq" id="WP_243319950.1">
    <property type="nucleotide sequence ID" value="NZ_JALGCL010000001.1"/>
</dbReference>
<sequence>MTAGLLLTLGLLLAPACARASGGPFGIDHRVAYDDSGIWKRSYQKDFALGAALTVIGGAVFADDDSRIGRTFDQALDAMVLTAGTTSVAKLAFSRERPIQNSDPNDFFDGRGYGSFPSGEVAEISSIVTPFITGYGHDHPAVWALALLPTYDAIARVKVQGHWQSDVLAGAAIGVAWGLYAHHRKTPLIMGLLPGHGVMVGYAKQF</sequence>